<protein>
    <submittedName>
        <fullName evidence="1">Uncharacterized protein</fullName>
    </submittedName>
</protein>
<evidence type="ECO:0000313" key="1">
    <source>
        <dbReference type="EMBL" id="BBM55113.1"/>
    </source>
</evidence>
<sequence>MVSIIERLKGVTDKMGNADKAGVLKAIFEYKEVEPPIRY</sequence>
<dbReference type="AlphaFoldDB" id="A0A510KY35"/>
<dbReference type="EMBL" id="AP019841">
    <property type="protein sequence ID" value="BBM55113.1"/>
    <property type="molecule type" value="Genomic_DNA"/>
</dbReference>
<proteinExistence type="predicted"/>
<accession>A0A510KY35</accession>
<dbReference type="Proteomes" id="UP000321944">
    <property type="component" value="Chromosome"/>
</dbReference>
<reference evidence="1 2" key="1">
    <citation type="submission" date="2019-07" db="EMBL/GenBank/DDBJ databases">
        <title>Complete Genome Sequence of Leptotrichia wadei Strain JMUB3936.</title>
        <authorList>
            <person name="Watanabe S."/>
            <person name="Cui L."/>
        </authorList>
    </citation>
    <scope>NUCLEOTIDE SEQUENCE [LARGE SCALE GENOMIC DNA]</scope>
    <source>
        <strain evidence="1 2">JMUB3936</strain>
    </source>
</reference>
<organism evidence="1 2">
    <name type="scientific">Leptotrichia wadei</name>
    <dbReference type="NCBI Taxonomy" id="157687"/>
    <lineage>
        <taxon>Bacteria</taxon>
        <taxon>Fusobacteriati</taxon>
        <taxon>Fusobacteriota</taxon>
        <taxon>Fusobacteriia</taxon>
        <taxon>Fusobacteriales</taxon>
        <taxon>Leptotrichiaceae</taxon>
        <taxon>Leptotrichia</taxon>
    </lineage>
</organism>
<gene>
    <name evidence="1" type="ORF">JMUB3936_1397</name>
</gene>
<name>A0A510KY35_9FUSO</name>
<evidence type="ECO:0000313" key="2">
    <source>
        <dbReference type="Proteomes" id="UP000321944"/>
    </source>
</evidence>